<evidence type="ECO:0000313" key="4">
    <source>
        <dbReference type="Proteomes" id="UP000664534"/>
    </source>
</evidence>
<proteinExistence type="predicted"/>
<feature type="region of interest" description="Disordered" evidence="1">
    <location>
        <begin position="1"/>
        <end position="30"/>
    </location>
</feature>
<gene>
    <name evidence="3" type="ORF">IMSHALPRED_002885</name>
</gene>
<feature type="domain" description="Heterokaryon incompatibility" evidence="2">
    <location>
        <begin position="649"/>
        <end position="808"/>
    </location>
</feature>
<dbReference type="OrthoDB" id="5135333at2759"/>
<reference evidence="3" key="1">
    <citation type="submission" date="2021-03" db="EMBL/GenBank/DDBJ databases">
        <authorList>
            <person name="Tagirdzhanova G."/>
        </authorList>
    </citation>
    <scope>NUCLEOTIDE SEQUENCE</scope>
</reference>
<dbReference type="AlphaFoldDB" id="A0A8H3PJE8"/>
<evidence type="ECO:0000313" key="3">
    <source>
        <dbReference type="EMBL" id="CAF9941764.1"/>
    </source>
</evidence>
<feature type="region of interest" description="Disordered" evidence="1">
    <location>
        <begin position="114"/>
        <end position="150"/>
    </location>
</feature>
<organism evidence="3 4">
    <name type="scientific">Imshaugia aleurites</name>
    <dbReference type="NCBI Taxonomy" id="172621"/>
    <lineage>
        <taxon>Eukaryota</taxon>
        <taxon>Fungi</taxon>
        <taxon>Dikarya</taxon>
        <taxon>Ascomycota</taxon>
        <taxon>Pezizomycotina</taxon>
        <taxon>Lecanoromycetes</taxon>
        <taxon>OSLEUM clade</taxon>
        <taxon>Lecanoromycetidae</taxon>
        <taxon>Lecanorales</taxon>
        <taxon>Lecanorineae</taxon>
        <taxon>Parmeliaceae</taxon>
        <taxon>Imshaugia</taxon>
    </lineage>
</organism>
<feature type="compositionally biased region" description="Polar residues" evidence="1">
    <location>
        <begin position="13"/>
        <end position="26"/>
    </location>
</feature>
<evidence type="ECO:0000259" key="2">
    <source>
        <dbReference type="Pfam" id="PF06985"/>
    </source>
</evidence>
<keyword evidence="4" id="KW-1185">Reference proteome</keyword>
<name>A0A8H3PJE8_9LECA</name>
<dbReference type="InterPro" id="IPR010730">
    <property type="entry name" value="HET"/>
</dbReference>
<sequence>MNVKERAKVFEQQPISPLASKSTLAQRSEHLSPSHLPSLYISEDTRGGVNPLSSYNNGQAVKIVQLGADALENLSFAQLEDIPPLLPRRPSSPGRQGDGELIVLDADECSESSASKDAAHLLPPPLPRRIQSSDAKLPSSDGKRPLPVPNKSEALLHKFKALSLVKEPYRTIPGLLRSNTTNNPVSNGDDRTPIIMIDNDADQNEDVSAAKDLICDRETHSELTNGTKDAQDNSEQQAVVSKNFFDDVQKLIKRPPPKPPKPDANTWKISQTMDSLLVDAKNNLDQVAQITKPVVAGAGRGLEWTRVGAKNALDNSAVTKVFLKTKDDLADAAAKVTGTDGQCSKCQELSNDLDQIHPKSDGSKKNFEWATPLSRIIYHANWCRICRLLLKMLCEPANDPLLHPGVAPYVQPEIKGATMKKWTEAGWEYTDSHWPFGHGEKRHDGATYVLGPGGQAIKVILTRTLPVIMTYGSLAANPNQRTQRSLQQAKDRARTATHRQQLADARARNRHPLSCVIKITTNAPGESDSPGLMTVELLGYGRKLGAGLQVLSQFRLRAVSSASINEPDDPNSLQLERSLGPFSYGRLLDAKWIDPSIGRLWLRECESRHGRECNEHGWAITMEKPKFLRVVDVQDYCIKSVTDSTNLRYIALSYVWGRAKMIKLLYSNMESLMRKNGLLEVVHALPQTITDAIEVVKGMGERYLWTDALCILQENTKEALEQISYMDRVYSGAICTIVAAQGATANSGIEGIRQHYVPQVGQPASQQRNLQQNQVGLKGDMSLIAPLAAQDHKLDDSVWNIRAWTFQERLLSRRLIVFTHGQMIFHCRRMICREDMSVADSGVPYQPLQWLSLKPQHMGVDTGSKWIDGSTEITRHGATRLVRSAVFAEYTKAIEEYTHREISYQSDVLNAFAGLLHIFSRFFRCKTLLGLPESLLDIALLWKPTRQLKRRREFPSWSWAGWVGRVTYDEPFTLTRRMDGTFVAYANDAYGQEGVRPLVRWHVRDANSRRVVPLNASGLGFPFQGATLPNEWEKGPCYFDSKGNRGPLPVSPVPNNGPWSRLNESESRHLIFWTSSSVKFRFGEPIHQKSDQRRTVHGQPPPLRYRLIDAESQNVGTVLLDGADQHLLDVGRHEFIQIAEAQYFGLDDEPRDVQDCPLYLVMLVFWDEGFETAYRLGLGRVRKASWVRAKPMLKLVCLA</sequence>
<dbReference type="PANTHER" id="PTHR33112">
    <property type="entry name" value="DOMAIN PROTEIN, PUTATIVE-RELATED"/>
    <property type="match status" value="1"/>
</dbReference>
<comment type="caution">
    <text evidence="3">The sequence shown here is derived from an EMBL/GenBank/DDBJ whole genome shotgun (WGS) entry which is preliminary data.</text>
</comment>
<evidence type="ECO:0000256" key="1">
    <source>
        <dbReference type="SAM" id="MobiDB-lite"/>
    </source>
</evidence>
<dbReference type="Proteomes" id="UP000664534">
    <property type="component" value="Unassembled WGS sequence"/>
</dbReference>
<protein>
    <recommendedName>
        <fullName evidence="2">Heterokaryon incompatibility domain-containing protein</fullName>
    </recommendedName>
</protein>
<dbReference type="PANTHER" id="PTHR33112:SF12">
    <property type="entry name" value="HETEROKARYON INCOMPATIBILITY DOMAIN-CONTAINING PROTEIN"/>
    <property type="match status" value="1"/>
</dbReference>
<dbReference type="Pfam" id="PF06985">
    <property type="entry name" value="HET"/>
    <property type="match status" value="1"/>
</dbReference>
<dbReference type="EMBL" id="CAJPDT010000156">
    <property type="protein sequence ID" value="CAF9941764.1"/>
    <property type="molecule type" value="Genomic_DNA"/>
</dbReference>
<accession>A0A8H3PJE8</accession>